<protein>
    <recommendedName>
        <fullName evidence="2">25S rRNA (uridine-N(3))-methyltransferase BMT5-like domain-containing protein</fullName>
    </recommendedName>
</protein>
<dbReference type="OrthoDB" id="273345at2759"/>
<dbReference type="InterPro" id="IPR019446">
    <property type="entry name" value="BMT5-like"/>
</dbReference>
<dbReference type="Proteomes" id="UP000554482">
    <property type="component" value="Unassembled WGS sequence"/>
</dbReference>
<dbReference type="GO" id="GO:0070475">
    <property type="term" value="P:rRNA base methylation"/>
    <property type="evidence" value="ECO:0007669"/>
    <property type="project" value="InterPro"/>
</dbReference>
<name>A0A7J6VJ78_THATH</name>
<organism evidence="3 4">
    <name type="scientific">Thalictrum thalictroides</name>
    <name type="common">Rue-anemone</name>
    <name type="synonym">Anemone thalictroides</name>
    <dbReference type="NCBI Taxonomy" id="46969"/>
    <lineage>
        <taxon>Eukaryota</taxon>
        <taxon>Viridiplantae</taxon>
        <taxon>Streptophyta</taxon>
        <taxon>Embryophyta</taxon>
        <taxon>Tracheophyta</taxon>
        <taxon>Spermatophyta</taxon>
        <taxon>Magnoliopsida</taxon>
        <taxon>Ranunculales</taxon>
        <taxon>Ranunculaceae</taxon>
        <taxon>Thalictroideae</taxon>
        <taxon>Thalictrum</taxon>
    </lineage>
</organism>
<feature type="compositionally biased region" description="Polar residues" evidence="1">
    <location>
        <begin position="102"/>
        <end position="117"/>
    </location>
</feature>
<feature type="region of interest" description="Disordered" evidence="1">
    <location>
        <begin position="95"/>
        <end position="122"/>
    </location>
</feature>
<evidence type="ECO:0000259" key="2">
    <source>
        <dbReference type="Pfam" id="PF10354"/>
    </source>
</evidence>
<evidence type="ECO:0000256" key="1">
    <source>
        <dbReference type="SAM" id="MobiDB-lite"/>
    </source>
</evidence>
<feature type="domain" description="25S rRNA (uridine-N(3))-methyltransferase BMT5-like" evidence="2">
    <location>
        <begin position="166"/>
        <end position="202"/>
    </location>
</feature>
<proteinExistence type="predicted"/>
<accession>A0A7J6VJ78</accession>
<dbReference type="EMBL" id="JABWDY010031548">
    <property type="protein sequence ID" value="KAF5184817.1"/>
    <property type="molecule type" value="Genomic_DNA"/>
</dbReference>
<sequence>MGWEKMGQILAKISEFITNITCRFSSRGSYQNIYTQEVEDERERLITIQDTHIAIPREDEVHDQLSRLISTNEIVDGQGLVIEIPDAYHTVSTYYPRENDNGSRGSLEQNSQSSLVSTDDPPLKLVDNVAVQKEDVGGQPKRKNKRGSRKKKDKWIKHYCSSHDILLVGEGDFSFSVCLSKAFGSATASKMIATSLDSEGNVSFPHQFLFILSYVSYYLVNE</sequence>
<comment type="caution">
    <text evidence="3">The sequence shown here is derived from an EMBL/GenBank/DDBJ whole genome shotgun (WGS) entry which is preliminary data.</text>
</comment>
<evidence type="ECO:0000313" key="4">
    <source>
        <dbReference type="Proteomes" id="UP000554482"/>
    </source>
</evidence>
<gene>
    <name evidence="3" type="ORF">FRX31_025596</name>
</gene>
<dbReference type="Pfam" id="PF10354">
    <property type="entry name" value="BMT5-like"/>
    <property type="match status" value="1"/>
</dbReference>
<dbReference type="AlphaFoldDB" id="A0A7J6VJ78"/>
<keyword evidence="4" id="KW-1185">Reference proteome</keyword>
<dbReference type="GO" id="GO:0070042">
    <property type="term" value="F:rRNA (uridine-N3-)-methyltransferase activity"/>
    <property type="evidence" value="ECO:0007669"/>
    <property type="project" value="InterPro"/>
</dbReference>
<evidence type="ECO:0000313" key="3">
    <source>
        <dbReference type="EMBL" id="KAF5184817.1"/>
    </source>
</evidence>
<reference evidence="3 4" key="1">
    <citation type="submission" date="2020-06" db="EMBL/GenBank/DDBJ databases">
        <title>Transcriptomic and genomic resources for Thalictrum thalictroides and T. hernandezii: Facilitating candidate gene discovery in an emerging model plant lineage.</title>
        <authorList>
            <person name="Arias T."/>
            <person name="Riano-Pachon D.M."/>
            <person name="Di Stilio V.S."/>
        </authorList>
    </citation>
    <scope>NUCLEOTIDE SEQUENCE [LARGE SCALE GENOMIC DNA]</scope>
    <source>
        <strain evidence="4">cv. WT478/WT964</strain>
        <tissue evidence="3">Leaves</tissue>
    </source>
</reference>